<dbReference type="EMBL" id="NIPO01000001">
    <property type="protein sequence ID" value="PJR04850.1"/>
    <property type="molecule type" value="Genomic_DNA"/>
</dbReference>
<dbReference type="Pfam" id="PF22817">
    <property type="entry name" value="ApeP-like"/>
    <property type="match status" value="1"/>
</dbReference>
<gene>
    <name evidence="1" type="ORF">CDL10_10085</name>
</gene>
<evidence type="ECO:0000313" key="1">
    <source>
        <dbReference type="EMBL" id="PJR04850.1"/>
    </source>
</evidence>
<accession>A0A2M9R7M2</accession>
<dbReference type="Proteomes" id="UP000231960">
    <property type="component" value="Unassembled WGS sequence"/>
</dbReference>
<dbReference type="InterPro" id="IPR016776">
    <property type="entry name" value="ApeP-like_dehydratase"/>
</dbReference>
<protein>
    <recommendedName>
        <fullName evidence="3">FabZ</fullName>
    </recommendedName>
</protein>
<dbReference type="OrthoDB" id="826697at2"/>
<comment type="caution">
    <text evidence="1">The sequence shown here is derived from an EMBL/GenBank/DDBJ whole genome shotgun (WGS) entry which is preliminary data.</text>
</comment>
<dbReference type="Gene3D" id="3.10.129.10">
    <property type="entry name" value="Hotdog Thioesterase"/>
    <property type="match status" value="1"/>
</dbReference>
<keyword evidence="2" id="KW-1185">Reference proteome</keyword>
<dbReference type="SUPFAM" id="SSF54637">
    <property type="entry name" value="Thioesterase/thiol ester dehydrase-isomerase"/>
    <property type="match status" value="1"/>
</dbReference>
<dbReference type="AlphaFoldDB" id="A0A2M9R7M2"/>
<name>A0A2M9R7M2_9FLAO</name>
<evidence type="ECO:0000313" key="2">
    <source>
        <dbReference type="Proteomes" id="UP000231960"/>
    </source>
</evidence>
<proteinExistence type="predicted"/>
<sequence length="144" mass="15894">MNYTFPITDATFVQGLIPQKYPFVMVDSLIVYSDEKITASLTINETNILADSEVFTASGLIEHMAQTVALYTGFQYHIQQKQAPTGYIGSIKSVEIIRLPEIGQKVETSAEILQEFMGVTLVDITSEIDGEVIAKAQMKTVLAK</sequence>
<evidence type="ECO:0008006" key="3">
    <source>
        <dbReference type="Google" id="ProtNLM"/>
    </source>
</evidence>
<dbReference type="RefSeq" id="WP_100678409.1">
    <property type="nucleotide sequence ID" value="NZ_NIPO01000001.1"/>
</dbReference>
<reference evidence="1 2" key="1">
    <citation type="submission" date="2017-06" db="EMBL/GenBank/DDBJ databases">
        <title>Description of Avrilella dinanensis gen. nov. sp. nov.</title>
        <authorList>
            <person name="Leyer C."/>
            <person name="Sassi M."/>
            <person name="Minet J."/>
            <person name="Kayal S."/>
            <person name="Cattoir V."/>
        </authorList>
    </citation>
    <scope>NUCLEOTIDE SEQUENCE [LARGE SCALE GENOMIC DNA]</scope>
    <source>
        <strain evidence="1 2">UR159</strain>
    </source>
</reference>
<dbReference type="InterPro" id="IPR029069">
    <property type="entry name" value="HotDog_dom_sf"/>
</dbReference>
<organism evidence="1 2">
    <name type="scientific">Avrilella dinanensis</name>
    <dbReference type="NCBI Taxonomy" id="2008672"/>
    <lineage>
        <taxon>Bacteria</taxon>
        <taxon>Pseudomonadati</taxon>
        <taxon>Bacteroidota</taxon>
        <taxon>Flavobacteriia</taxon>
        <taxon>Flavobacteriales</taxon>
        <taxon>Flavobacteriaceae</taxon>
        <taxon>Avrilella</taxon>
    </lineage>
</organism>